<protein>
    <submittedName>
        <fullName evidence="1">Uncharacterized protein</fullName>
    </submittedName>
</protein>
<reference evidence="1" key="1">
    <citation type="submission" date="2018-05" db="EMBL/GenBank/DDBJ databases">
        <authorList>
            <person name="Lanie J.A."/>
            <person name="Ng W.-L."/>
            <person name="Kazmierczak K.M."/>
            <person name="Andrzejewski T.M."/>
            <person name="Davidsen T.M."/>
            <person name="Wayne K.J."/>
            <person name="Tettelin H."/>
            <person name="Glass J.I."/>
            <person name="Rusch D."/>
            <person name="Podicherti R."/>
            <person name="Tsui H.-C.T."/>
            <person name="Winkler M.E."/>
        </authorList>
    </citation>
    <scope>NUCLEOTIDE SEQUENCE</scope>
</reference>
<proteinExistence type="predicted"/>
<evidence type="ECO:0000313" key="1">
    <source>
        <dbReference type="EMBL" id="SVD75724.1"/>
    </source>
</evidence>
<organism evidence="1">
    <name type="scientific">marine metagenome</name>
    <dbReference type="NCBI Taxonomy" id="408172"/>
    <lineage>
        <taxon>unclassified sequences</taxon>
        <taxon>metagenomes</taxon>
        <taxon>ecological metagenomes</taxon>
    </lineage>
</organism>
<sequence length="267" mass="31595">KDLYKKITNENLDDPFDLDQIENEYDYDTNYKSDKFSFDPDSPDPESILQFKKDPLSVIMLFTAYSCWKDRCRNYDYVFNKKWIGKQNYTDVGAYNKEMVEFKKPTKKYVSERIFDVLEADRSEQAISISLFTAEDLTGLKESWELIQRDAKEIKEYYREKLAYQKLQGETFSNFEEDLSEFIKLSDVKQCKLKHIPQVVKLDQFHKSATALEKLAEGFDSFERTDIQKVPGHGGSFSIEEDVKFECIHKTYISREKTEVTYLLFRT</sequence>
<dbReference type="AlphaFoldDB" id="A0A382XXU3"/>
<gene>
    <name evidence="1" type="ORF">METZ01_LOCUS428578</name>
</gene>
<feature type="non-terminal residue" evidence="1">
    <location>
        <position position="267"/>
    </location>
</feature>
<dbReference type="EMBL" id="UINC01171252">
    <property type="protein sequence ID" value="SVD75724.1"/>
    <property type="molecule type" value="Genomic_DNA"/>
</dbReference>
<name>A0A382XXU3_9ZZZZ</name>
<feature type="non-terminal residue" evidence="1">
    <location>
        <position position="1"/>
    </location>
</feature>
<accession>A0A382XXU3</accession>